<keyword evidence="3" id="KW-1185">Reference proteome</keyword>
<protein>
    <submittedName>
        <fullName evidence="2">Uncharacterized protein</fullName>
    </submittedName>
</protein>
<proteinExistence type="predicted"/>
<dbReference type="AlphaFoldDB" id="A0A1H8A7B8"/>
<dbReference type="EMBL" id="FOAZ01000041">
    <property type="protein sequence ID" value="SEM65689.1"/>
    <property type="molecule type" value="Genomic_DNA"/>
</dbReference>
<organism evidence="2 3">
    <name type="scientific">Streptacidiphilus jiangxiensis</name>
    <dbReference type="NCBI Taxonomy" id="235985"/>
    <lineage>
        <taxon>Bacteria</taxon>
        <taxon>Bacillati</taxon>
        <taxon>Actinomycetota</taxon>
        <taxon>Actinomycetes</taxon>
        <taxon>Kitasatosporales</taxon>
        <taxon>Streptomycetaceae</taxon>
        <taxon>Streptacidiphilus</taxon>
    </lineage>
</organism>
<evidence type="ECO:0000256" key="1">
    <source>
        <dbReference type="SAM" id="MobiDB-lite"/>
    </source>
</evidence>
<gene>
    <name evidence="2" type="ORF">SAMN05414137_14111</name>
</gene>
<accession>A0A1H8A7B8</accession>
<dbReference type="STRING" id="235985.SAMN05414137_14111"/>
<name>A0A1H8A7B8_STRJI</name>
<reference evidence="3" key="1">
    <citation type="submission" date="2016-10" db="EMBL/GenBank/DDBJ databases">
        <authorList>
            <person name="Varghese N."/>
        </authorList>
    </citation>
    <scope>NUCLEOTIDE SEQUENCE [LARGE SCALE GENOMIC DNA]</scope>
    <source>
        <strain evidence="3">DSM 45096 / BCRC 16803 / CGMCC 4.1857 / CIP 109030 / JCM 12277 / KCTC 19219 / NBRC 100920 / 33214</strain>
    </source>
</reference>
<evidence type="ECO:0000313" key="2">
    <source>
        <dbReference type="EMBL" id="SEM65689.1"/>
    </source>
</evidence>
<dbReference type="RefSeq" id="WP_042459729.1">
    <property type="nucleotide sequence ID" value="NZ_BBPN01000061.1"/>
</dbReference>
<dbReference type="Proteomes" id="UP000183015">
    <property type="component" value="Unassembled WGS sequence"/>
</dbReference>
<feature type="region of interest" description="Disordered" evidence="1">
    <location>
        <begin position="215"/>
        <end position="254"/>
    </location>
</feature>
<evidence type="ECO:0000313" key="3">
    <source>
        <dbReference type="Proteomes" id="UP000183015"/>
    </source>
</evidence>
<sequence>MADFAFPFRALDRLGPADTESADTVNTLDLYANCLTVLAHHTGTLRQAPPSPAAPGLFDLPGGGLVTVLETAAVFFDSRAVFDMPGTADLVAVHLLHTPSAKTFRLRAERVPTLAIAQRWLAEQGLAPTTLTPAAGTVRATDSASRAAEQRIRADRAGRFEVVDHFTHEDGPVYVLYRDHQPGALPPYLAQAEVPDTSDAPLDYRVREARFATADEADTWHRDGFPPNTPAAVRPATNSATRPASGAPRRPRRR</sequence>